<sequence length="127" mass="14433">MDPCVKPKDNRVERCQHRIRWWLLDEASSQEFASAIGDKCVNNGGESVQDPNGDLGEESLFKKWQASGSPEAATHTWLQRATKRAVARASSDHLQPLYEKLESSEGQKLIYKWRAPGYFQVPLCKRS</sequence>
<keyword evidence="2" id="KW-1185">Reference proteome</keyword>
<dbReference type="AlphaFoldDB" id="A0A8S0YPE0"/>
<evidence type="ECO:0000313" key="2">
    <source>
        <dbReference type="Proteomes" id="UP000494106"/>
    </source>
</evidence>
<name>A0A8S0YPE0_ARCPL</name>
<organism evidence="1 2">
    <name type="scientific">Arctia plantaginis</name>
    <name type="common">Wood tiger moth</name>
    <name type="synonym">Phalaena plantaginis</name>
    <dbReference type="NCBI Taxonomy" id="874455"/>
    <lineage>
        <taxon>Eukaryota</taxon>
        <taxon>Metazoa</taxon>
        <taxon>Ecdysozoa</taxon>
        <taxon>Arthropoda</taxon>
        <taxon>Hexapoda</taxon>
        <taxon>Insecta</taxon>
        <taxon>Pterygota</taxon>
        <taxon>Neoptera</taxon>
        <taxon>Endopterygota</taxon>
        <taxon>Lepidoptera</taxon>
        <taxon>Glossata</taxon>
        <taxon>Ditrysia</taxon>
        <taxon>Noctuoidea</taxon>
        <taxon>Erebidae</taxon>
        <taxon>Arctiinae</taxon>
        <taxon>Arctia</taxon>
    </lineage>
</organism>
<accession>A0A8S0YPE0</accession>
<dbReference type="Proteomes" id="UP000494106">
    <property type="component" value="Unassembled WGS sequence"/>
</dbReference>
<evidence type="ECO:0000313" key="1">
    <source>
        <dbReference type="EMBL" id="CAB3221226.1"/>
    </source>
</evidence>
<dbReference type="OrthoDB" id="418748at2759"/>
<reference evidence="1 2" key="1">
    <citation type="submission" date="2020-04" db="EMBL/GenBank/DDBJ databases">
        <authorList>
            <person name="Wallbank WR R."/>
            <person name="Pardo Diaz C."/>
            <person name="Kozak K."/>
            <person name="Martin S."/>
            <person name="Jiggins C."/>
            <person name="Moest M."/>
            <person name="Warren A I."/>
            <person name="Byers J.R.P. K."/>
            <person name="Montejo-Kovacevich G."/>
            <person name="Yen C E."/>
        </authorList>
    </citation>
    <scope>NUCLEOTIDE SEQUENCE [LARGE SCALE GENOMIC DNA]</scope>
</reference>
<dbReference type="EMBL" id="CADEBC010000062">
    <property type="protein sequence ID" value="CAB3221226.1"/>
    <property type="molecule type" value="Genomic_DNA"/>
</dbReference>
<protein>
    <submittedName>
        <fullName evidence="1">Uncharacterized protein</fullName>
    </submittedName>
</protein>
<proteinExistence type="predicted"/>
<comment type="caution">
    <text evidence="1">The sequence shown here is derived from an EMBL/GenBank/DDBJ whole genome shotgun (WGS) entry which is preliminary data.</text>
</comment>
<gene>
    <name evidence="1" type="ORF">APLA_LOCUS513</name>
</gene>